<dbReference type="AlphaFoldDB" id="A0A9P0GGS9"/>
<dbReference type="EMBL" id="OV651816">
    <property type="protein sequence ID" value="CAH1109220.1"/>
    <property type="molecule type" value="Genomic_DNA"/>
</dbReference>
<organism evidence="1 2">
    <name type="scientific">Psylliodes chrysocephalus</name>
    <dbReference type="NCBI Taxonomy" id="3402493"/>
    <lineage>
        <taxon>Eukaryota</taxon>
        <taxon>Metazoa</taxon>
        <taxon>Ecdysozoa</taxon>
        <taxon>Arthropoda</taxon>
        <taxon>Hexapoda</taxon>
        <taxon>Insecta</taxon>
        <taxon>Pterygota</taxon>
        <taxon>Neoptera</taxon>
        <taxon>Endopterygota</taxon>
        <taxon>Coleoptera</taxon>
        <taxon>Polyphaga</taxon>
        <taxon>Cucujiformia</taxon>
        <taxon>Chrysomeloidea</taxon>
        <taxon>Chrysomelidae</taxon>
        <taxon>Galerucinae</taxon>
        <taxon>Alticini</taxon>
        <taxon>Psylliodes</taxon>
    </lineage>
</organism>
<sequence length="108" mass="12465">MPGTFYVSDQFITLIRVTKKKEAPYLVRELTHKDFIDVKQLTADIDSNFTTNSNGESVLLRKIKMIKVEKHKPFLYFYKTSTQMMEAITGKPLTINKSNVRANTKQCS</sequence>
<name>A0A9P0GGS9_9CUCU</name>
<keyword evidence="2" id="KW-1185">Reference proteome</keyword>
<accession>A0A9P0GGS9</accession>
<protein>
    <submittedName>
        <fullName evidence="1">Uncharacterized protein</fullName>
    </submittedName>
</protein>
<dbReference type="Proteomes" id="UP001153636">
    <property type="component" value="Chromosome 4"/>
</dbReference>
<evidence type="ECO:0000313" key="1">
    <source>
        <dbReference type="EMBL" id="CAH1109220.1"/>
    </source>
</evidence>
<gene>
    <name evidence="1" type="ORF">PSYICH_LOCUS10671</name>
</gene>
<proteinExistence type="predicted"/>
<dbReference type="OrthoDB" id="6753136at2759"/>
<evidence type="ECO:0000313" key="2">
    <source>
        <dbReference type="Proteomes" id="UP001153636"/>
    </source>
</evidence>
<reference evidence="1" key="1">
    <citation type="submission" date="2022-01" db="EMBL/GenBank/DDBJ databases">
        <authorList>
            <person name="King R."/>
        </authorList>
    </citation>
    <scope>NUCLEOTIDE SEQUENCE</scope>
</reference>